<organism evidence="1">
    <name type="scientific">marine sediment metagenome</name>
    <dbReference type="NCBI Taxonomy" id="412755"/>
    <lineage>
        <taxon>unclassified sequences</taxon>
        <taxon>metagenomes</taxon>
        <taxon>ecological metagenomes</taxon>
    </lineage>
</organism>
<name>X1U538_9ZZZZ</name>
<dbReference type="AlphaFoldDB" id="X1U538"/>
<proteinExistence type="predicted"/>
<protein>
    <submittedName>
        <fullName evidence="1">Uncharacterized protein</fullName>
    </submittedName>
</protein>
<dbReference type="EMBL" id="BARW01029726">
    <property type="protein sequence ID" value="GAJ12599.1"/>
    <property type="molecule type" value="Genomic_DNA"/>
</dbReference>
<comment type="caution">
    <text evidence="1">The sequence shown here is derived from an EMBL/GenBank/DDBJ whole genome shotgun (WGS) entry which is preliminary data.</text>
</comment>
<evidence type="ECO:0000313" key="1">
    <source>
        <dbReference type="EMBL" id="GAJ12599.1"/>
    </source>
</evidence>
<feature type="non-terminal residue" evidence="1">
    <location>
        <position position="251"/>
    </location>
</feature>
<dbReference type="InterPro" id="IPR011042">
    <property type="entry name" value="6-blade_b-propeller_TolB-like"/>
</dbReference>
<sequence length="251" mass="28171">EKYSGIATALEKAAARIAQLQKTAATDRFTSAAADVLVSLDVPYSRRDLEKFTRELDKICGREITMRVLIAADWVTQDTEREQVFTFDALEKRISTGNSATSARTPATRYLAACEKRRLARLAPHLKKLQRVVYTRHHDIGGSHYAYTELLASTRPRPRYSPRGALCLFEMTGDGLATGGVASEKIYGKQTVLVDAPRGIIRDPDVSYDGSRILFAKRNSLRDDYHLYEMNAAKHQVRQLTNTRNVADYEG</sequence>
<accession>X1U538</accession>
<reference evidence="1" key="1">
    <citation type="journal article" date="2014" name="Front. Microbiol.">
        <title>High frequency of phylogenetically diverse reductive dehalogenase-homologous genes in deep subseafloor sedimentary metagenomes.</title>
        <authorList>
            <person name="Kawai M."/>
            <person name="Futagami T."/>
            <person name="Toyoda A."/>
            <person name="Takaki Y."/>
            <person name="Nishi S."/>
            <person name="Hori S."/>
            <person name="Arai W."/>
            <person name="Tsubouchi T."/>
            <person name="Morono Y."/>
            <person name="Uchiyama I."/>
            <person name="Ito T."/>
            <person name="Fujiyama A."/>
            <person name="Inagaki F."/>
            <person name="Takami H."/>
        </authorList>
    </citation>
    <scope>NUCLEOTIDE SEQUENCE</scope>
    <source>
        <strain evidence="1">Expedition CK06-06</strain>
    </source>
</reference>
<feature type="non-terminal residue" evidence="1">
    <location>
        <position position="1"/>
    </location>
</feature>
<dbReference type="Gene3D" id="2.120.10.30">
    <property type="entry name" value="TolB, C-terminal domain"/>
    <property type="match status" value="1"/>
</dbReference>
<gene>
    <name evidence="1" type="ORF">S12H4_47696</name>
</gene>